<feature type="domain" description="HTH araC/xylS-type" evidence="5">
    <location>
        <begin position="151"/>
        <end position="249"/>
    </location>
</feature>
<dbReference type="PANTHER" id="PTHR43280:SF10">
    <property type="entry name" value="REGULATORY PROTEIN POCR"/>
    <property type="match status" value="1"/>
</dbReference>
<dbReference type="SUPFAM" id="SSF46689">
    <property type="entry name" value="Homeodomain-like"/>
    <property type="match status" value="2"/>
</dbReference>
<gene>
    <name evidence="7" type="ORF">GY4MC1_1858</name>
</gene>
<evidence type="ECO:0000256" key="4">
    <source>
        <dbReference type="PROSITE-ProRule" id="PRU00169"/>
    </source>
</evidence>
<dbReference type="Gene3D" id="1.10.10.60">
    <property type="entry name" value="Homeodomain-like"/>
    <property type="match status" value="2"/>
</dbReference>
<dbReference type="GO" id="GO:0043565">
    <property type="term" value="F:sequence-specific DNA binding"/>
    <property type="evidence" value="ECO:0007669"/>
    <property type="project" value="InterPro"/>
</dbReference>
<name>A0A7U4DKZ9_GEOS0</name>
<organism evidence="7">
    <name type="scientific">Geobacillus sp. (strain Y4.1MC1)</name>
    <dbReference type="NCBI Taxonomy" id="581103"/>
    <lineage>
        <taxon>Bacteria</taxon>
        <taxon>Bacillati</taxon>
        <taxon>Bacillota</taxon>
        <taxon>Bacilli</taxon>
        <taxon>Bacillales</taxon>
        <taxon>Anoxybacillaceae</taxon>
        <taxon>Geobacillus</taxon>
    </lineage>
</organism>
<feature type="modified residue" description="4-aspartylphosphate" evidence="4">
    <location>
        <position position="54"/>
    </location>
</feature>
<feature type="domain" description="Response regulatory" evidence="6">
    <location>
        <begin position="3"/>
        <end position="121"/>
    </location>
</feature>
<dbReference type="InterPro" id="IPR020449">
    <property type="entry name" value="Tscrpt_reg_AraC-type_HTH"/>
</dbReference>
<evidence type="ECO:0000259" key="5">
    <source>
        <dbReference type="PROSITE" id="PS01124"/>
    </source>
</evidence>
<dbReference type="PANTHER" id="PTHR43280">
    <property type="entry name" value="ARAC-FAMILY TRANSCRIPTIONAL REGULATOR"/>
    <property type="match status" value="1"/>
</dbReference>
<accession>A0A7U4DKZ9</accession>
<reference evidence="7" key="1">
    <citation type="submission" date="2010-10" db="EMBL/GenBank/DDBJ databases">
        <title>Complete sequence of chromosome of Geobacillus sp. Y4.1MC1.</title>
        <authorList>
            <consortium name="US DOE Joint Genome Institute"/>
            <person name="Lucas S."/>
            <person name="Copeland A."/>
            <person name="Lapidus A."/>
            <person name="Cheng J.-F."/>
            <person name="Bruce D."/>
            <person name="Goodwin L."/>
            <person name="Pitluck S."/>
            <person name="Chertkov O."/>
            <person name="Zhang X."/>
            <person name="Detter J.C."/>
            <person name="Han C."/>
            <person name="Tapia R."/>
            <person name="Land M."/>
            <person name="Hauser L."/>
            <person name="Jeffries C."/>
            <person name="Kyrpides N."/>
            <person name="Ivanova N."/>
            <person name="Ovchinnikova G."/>
            <person name="Brumm P."/>
            <person name="Mead D."/>
            <person name="Woyke T."/>
        </authorList>
    </citation>
    <scope>NUCLEOTIDE SEQUENCE [LARGE SCALE GENOMIC DNA]</scope>
    <source>
        <strain evidence="7">Y4.1MC1</strain>
    </source>
</reference>
<keyword evidence="4" id="KW-0597">Phosphoprotein</keyword>
<dbReference type="SUPFAM" id="SSF52172">
    <property type="entry name" value="CheY-like"/>
    <property type="match status" value="1"/>
</dbReference>
<protein>
    <submittedName>
        <fullName evidence="7">Two component transcriptional regulator, AraC family</fullName>
    </submittedName>
</protein>
<dbReference type="GO" id="GO:0000160">
    <property type="term" value="P:phosphorelay signal transduction system"/>
    <property type="evidence" value="ECO:0007669"/>
    <property type="project" value="InterPro"/>
</dbReference>
<dbReference type="InterPro" id="IPR009057">
    <property type="entry name" value="Homeodomain-like_sf"/>
</dbReference>
<dbReference type="SMART" id="SM00448">
    <property type="entry name" value="REC"/>
    <property type="match status" value="1"/>
</dbReference>
<dbReference type="SMART" id="SM00342">
    <property type="entry name" value="HTH_ARAC"/>
    <property type="match status" value="1"/>
</dbReference>
<evidence type="ECO:0000259" key="6">
    <source>
        <dbReference type="PROSITE" id="PS50110"/>
    </source>
</evidence>
<dbReference type="PROSITE" id="PS01124">
    <property type="entry name" value="HTH_ARAC_FAMILY_2"/>
    <property type="match status" value="1"/>
</dbReference>
<dbReference type="InterPro" id="IPR018060">
    <property type="entry name" value="HTH_AraC"/>
</dbReference>
<keyword evidence="2" id="KW-0238">DNA-binding</keyword>
<sequence>MLKILLVDDEYLVREAFKVILKKMKETVVIGEASSGKKAMELFCKTQPDITFLDINIPGTDVFDLIEFMKGIYHKNSIILLSGYDLFGSEILQRALEMGADEILMKPSHQEDVIALIRRYMTFNEKENDKFDSMLDGITAKNSIQDGKVIQSALNYIEENYQNGITLEEVAEHVHISPFYLSKLFKKELKMNFVSYVTEKKMQKAKELLENTDLPVIHIALELNYQEPNYFSKVFKKVVGITPSEYRKRSKKGLSKKKHNSVLNGNWLI</sequence>
<dbReference type="Pfam" id="PF00072">
    <property type="entry name" value="Response_reg"/>
    <property type="match status" value="1"/>
</dbReference>
<keyword evidence="1" id="KW-0805">Transcription regulation</keyword>
<dbReference type="PRINTS" id="PR00032">
    <property type="entry name" value="HTHARAC"/>
</dbReference>
<evidence type="ECO:0000313" key="7">
    <source>
        <dbReference type="EMBL" id="ADP74622.1"/>
    </source>
</evidence>
<keyword evidence="3" id="KW-0804">Transcription</keyword>
<proteinExistence type="predicted"/>
<dbReference type="PROSITE" id="PS50110">
    <property type="entry name" value="RESPONSE_REGULATORY"/>
    <property type="match status" value="1"/>
</dbReference>
<dbReference type="InterPro" id="IPR001789">
    <property type="entry name" value="Sig_transdc_resp-reg_receiver"/>
</dbReference>
<dbReference type="KEGG" id="gmc:GY4MC1_1858"/>
<dbReference type="Gene3D" id="3.40.50.2300">
    <property type="match status" value="1"/>
</dbReference>
<dbReference type="InterPro" id="IPR011006">
    <property type="entry name" value="CheY-like_superfamily"/>
</dbReference>
<dbReference type="GO" id="GO:0003700">
    <property type="term" value="F:DNA-binding transcription factor activity"/>
    <property type="evidence" value="ECO:0007669"/>
    <property type="project" value="InterPro"/>
</dbReference>
<dbReference type="AlphaFoldDB" id="A0A7U4DKZ9"/>
<evidence type="ECO:0000256" key="1">
    <source>
        <dbReference type="ARBA" id="ARBA00023015"/>
    </source>
</evidence>
<dbReference type="Pfam" id="PF12833">
    <property type="entry name" value="HTH_18"/>
    <property type="match status" value="1"/>
</dbReference>
<dbReference type="EMBL" id="CP002293">
    <property type="protein sequence ID" value="ADP74622.1"/>
    <property type="molecule type" value="Genomic_DNA"/>
</dbReference>
<evidence type="ECO:0000256" key="3">
    <source>
        <dbReference type="ARBA" id="ARBA00023163"/>
    </source>
</evidence>
<evidence type="ECO:0000256" key="2">
    <source>
        <dbReference type="ARBA" id="ARBA00023125"/>
    </source>
</evidence>